<dbReference type="InterPro" id="IPR008988">
    <property type="entry name" value="Transcriptional_repressor_C"/>
</dbReference>
<comment type="caution">
    <text evidence="8">The sequence shown here is derived from an EMBL/GenBank/DDBJ whole genome shotgun (WGS) entry which is preliminary data.</text>
</comment>
<dbReference type="InterPro" id="IPR004143">
    <property type="entry name" value="BPL_LPL_catalytic"/>
</dbReference>
<dbReference type="Gene3D" id="2.30.30.100">
    <property type="match status" value="1"/>
</dbReference>
<evidence type="ECO:0000256" key="5">
    <source>
        <dbReference type="ARBA" id="ARBA00024227"/>
    </source>
</evidence>
<dbReference type="InterPro" id="IPR003142">
    <property type="entry name" value="BPL_C"/>
</dbReference>
<gene>
    <name evidence="8" type="ORF">IXC47_12760</name>
</gene>
<keyword evidence="1 8" id="KW-0436">Ligase</keyword>
<evidence type="ECO:0000256" key="2">
    <source>
        <dbReference type="ARBA" id="ARBA00022741"/>
    </source>
</evidence>
<dbReference type="SUPFAM" id="SSF50037">
    <property type="entry name" value="C-terminal domain of transcriptional repressors"/>
    <property type="match status" value="1"/>
</dbReference>
<accession>A0ABS0EUN0</accession>
<dbReference type="GO" id="GO:0004077">
    <property type="term" value="F:biotin--[biotin carboxyl-carrier protein] ligase activity"/>
    <property type="evidence" value="ECO:0007669"/>
    <property type="project" value="UniProtKB-EC"/>
</dbReference>
<dbReference type="Gene3D" id="3.30.930.10">
    <property type="entry name" value="Bira Bifunctional Protein, Domain 2"/>
    <property type="match status" value="1"/>
</dbReference>
<dbReference type="Pfam" id="PF02237">
    <property type="entry name" value="BPL_C"/>
    <property type="match status" value="1"/>
</dbReference>
<dbReference type="NCBIfam" id="TIGR00121">
    <property type="entry name" value="birA_ligase"/>
    <property type="match status" value="1"/>
</dbReference>
<name>A0ABS0EUN0_9BURK</name>
<dbReference type="EMBL" id="JADOEL010000010">
    <property type="protein sequence ID" value="MBF8178553.1"/>
    <property type="molecule type" value="Genomic_DNA"/>
</dbReference>
<dbReference type="EC" id="6.3.4.15" evidence="5"/>
<keyword evidence="2" id="KW-0547">Nucleotide-binding</keyword>
<protein>
    <recommendedName>
        <fullName evidence="5">biotin--[biotin carboxyl-carrier protein] ligase</fullName>
        <ecNumber evidence="5">6.3.4.15</ecNumber>
    </recommendedName>
</protein>
<comment type="catalytic activity">
    <reaction evidence="6">
        <text>biotin + L-lysyl-[protein] + ATP = N(6)-biotinyl-L-lysyl-[protein] + AMP + diphosphate + H(+)</text>
        <dbReference type="Rhea" id="RHEA:11756"/>
        <dbReference type="Rhea" id="RHEA-COMP:9752"/>
        <dbReference type="Rhea" id="RHEA-COMP:10505"/>
        <dbReference type="ChEBI" id="CHEBI:15378"/>
        <dbReference type="ChEBI" id="CHEBI:29969"/>
        <dbReference type="ChEBI" id="CHEBI:30616"/>
        <dbReference type="ChEBI" id="CHEBI:33019"/>
        <dbReference type="ChEBI" id="CHEBI:57586"/>
        <dbReference type="ChEBI" id="CHEBI:83144"/>
        <dbReference type="ChEBI" id="CHEBI:456215"/>
        <dbReference type="EC" id="6.3.4.15"/>
    </reaction>
</comment>
<evidence type="ECO:0000313" key="9">
    <source>
        <dbReference type="Proteomes" id="UP000657372"/>
    </source>
</evidence>
<dbReference type="Proteomes" id="UP000657372">
    <property type="component" value="Unassembled WGS sequence"/>
</dbReference>
<dbReference type="Pfam" id="PF03099">
    <property type="entry name" value="BPL_LplA_LipB"/>
    <property type="match status" value="1"/>
</dbReference>
<organism evidence="8 9">
    <name type="scientific">Herminiimonas contaminans</name>
    <dbReference type="NCBI Taxonomy" id="1111140"/>
    <lineage>
        <taxon>Bacteria</taxon>
        <taxon>Pseudomonadati</taxon>
        <taxon>Pseudomonadota</taxon>
        <taxon>Betaproteobacteria</taxon>
        <taxon>Burkholderiales</taxon>
        <taxon>Oxalobacteraceae</taxon>
        <taxon>Herminiimonas</taxon>
    </lineage>
</organism>
<dbReference type="CDD" id="cd16442">
    <property type="entry name" value="BPL"/>
    <property type="match status" value="1"/>
</dbReference>
<dbReference type="SUPFAM" id="SSF55681">
    <property type="entry name" value="Class II aaRS and biotin synthetases"/>
    <property type="match status" value="1"/>
</dbReference>
<evidence type="ECO:0000256" key="4">
    <source>
        <dbReference type="ARBA" id="ARBA00023267"/>
    </source>
</evidence>
<evidence type="ECO:0000256" key="3">
    <source>
        <dbReference type="ARBA" id="ARBA00022840"/>
    </source>
</evidence>
<sequence length="263" mass="27551">MTALPTPQRLASLCAPAAQGIALEIVAETGSTNADLLARAVHLQQPTLLWTQLQTAGKGRAGRAWHTPPGSALTFSLAWKFNLPLQGLLGLPLAVGVVIAEALRSYGVEARLKWPNDVLKDEGKLAGILIETVVDKSGQVATWAVIGVGINIAQAADLSAQTGRAIGAATELAREPERVMATLLDGFAQALPVFEQHGFAAFVEAWNTLDAYAGQTVNILDQGQVLHSGQAAGVDASGRLLLDTAQGRITIAAGDVSLRIREE</sequence>
<dbReference type="PANTHER" id="PTHR12835:SF5">
    <property type="entry name" value="BIOTIN--PROTEIN LIGASE"/>
    <property type="match status" value="1"/>
</dbReference>
<evidence type="ECO:0000256" key="1">
    <source>
        <dbReference type="ARBA" id="ARBA00022598"/>
    </source>
</evidence>
<reference evidence="8 9" key="1">
    <citation type="submission" date="2020-11" db="EMBL/GenBank/DDBJ databases">
        <title>WGS of Herminiimonas contaminans strain Marseille-Q4544 isolated from planarians Schmidtea mediterranea.</title>
        <authorList>
            <person name="Kangale L."/>
        </authorList>
    </citation>
    <scope>NUCLEOTIDE SEQUENCE [LARGE SCALE GENOMIC DNA]</scope>
    <source>
        <strain evidence="8 9">Marseille-Q4544</strain>
    </source>
</reference>
<dbReference type="InterPro" id="IPR004408">
    <property type="entry name" value="Biotin_CoA_COase_ligase"/>
</dbReference>
<evidence type="ECO:0000256" key="6">
    <source>
        <dbReference type="ARBA" id="ARBA00047846"/>
    </source>
</evidence>
<keyword evidence="9" id="KW-1185">Reference proteome</keyword>
<evidence type="ECO:0000313" key="8">
    <source>
        <dbReference type="EMBL" id="MBF8178553.1"/>
    </source>
</evidence>
<evidence type="ECO:0000259" key="7">
    <source>
        <dbReference type="PROSITE" id="PS51733"/>
    </source>
</evidence>
<proteinExistence type="predicted"/>
<dbReference type="InterPro" id="IPR045864">
    <property type="entry name" value="aa-tRNA-synth_II/BPL/LPL"/>
</dbReference>
<dbReference type="RefSeq" id="WP_195875856.1">
    <property type="nucleotide sequence ID" value="NZ_JADOEL010000010.1"/>
</dbReference>
<keyword evidence="4" id="KW-0092">Biotin</keyword>
<keyword evidence="3" id="KW-0067">ATP-binding</keyword>
<dbReference type="PANTHER" id="PTHR12835">
    <property type="entry name" value="BIOTIN PROTEIN LIGASE"/>
    <property type="match status" value="1"/>
</dbReference>
<dbReference type="PROSITE" id="PS51733">
    <property type="entry name" value="BPL_LPL_CATALYTIC"/>
    <property type="match status" value="1"/>
</dbReference>
<feature type="domain" description="BPL/LPL catalytic" evidence="7">
    <location>
        <begin position="12"/>
        <end position="195"/>
    </location>
</feature>